<protein>
    <submittedName>
        <fullName evidence="2">Uncharacterized protein</fullName>
    </submittedName>
</protein>
<proteinExistence type="predicted"/>
<feature type="compositionally biased region" description="Polar residues" evidence="1">
    <location>
        <begin position="104"/>
        <end position="116"/>
    </location>
</feature>
<evidence type="ECO:0000313" key="3">
    <source>
        <dbReference type="Proteomes" id="UP000765509"/>
    </source>
</evidence>
<dbReference type="Proteomes" id="UP000765509">
    <property type="component" value="Unassembled WGS sequence"/>
</dbReference>
<evidence type="ECO:0000313" key="2">
    <source>
        <dbReference type="EMBL" id="MBW0463366.1"/>
    </source>
</evidence>
<reference evidence="2" key="1">
    <citation type="submission" date="2021-03" db="EMBL/GenBank/DDBJ databases">
        <title>Draft genome sequence of rust myrtle Austropuccinia psidii MF-1, a brazilian biotype.</title>
        <authorList>
            <person name="Quecine M.C."/>
            <person name="Pachon D.M.R."/>
            <person name="Bonatelli M.L."/>
            <person name="Correr F.H."/>
            <person name="Franceschini L.M."/>
            <person name="Leite T.F."/>
            <person name="Margarido G.R.A."/>
            <person name="Almeida C.A."/>
            <person name="Ferrarezi J.A."/>
            <person name="Labate C.A."/>
        </authorList>
    </citation>
    <scope>NUCLEOTIDE SEQUENCE</scope>
    <source>
        <strain evidence="2">MF-1</strain>
    </source>
</reference>
<keyword evidence="3" id="KW-1185">Reference proteome</keyword>
<accession>A0A9Q3BD54</accession>
<sequence length="131" mass="14986">MSQIDTLQISHGNYKRMESSRKFKLLEEREARIRENQATIQFIEEQLNQTETTLIPSDSQGVNQPDSPVSSQHSGTSISVTKSYHSSKSQILSRRRQGSKGKNKTSFNQRQKQSDPMIQKLLDLVKEAHNI</sequence>
<organism evidence="2 3">
    <name type="scientific">Austropuccinia psidii MF-1</name>
    <dbReference type="NCBI Taxonomy" id="1389203"/>
    <lineage>
        <taxon>Eukaryota</taxon>
        <taxon>Fungi</taxon>
        <taxon>Dikarya</taxon>
        <taxon>Basidiomycota</taxon>
        <taxon>Pucciniomycotina</taxon>
        <taxon>Pucciniomycetes</taxon>
        <taxon>Pucciniales</taxon>
        <taxon>Sphaerophragmiaceae</taxon>
        <taxon>Austropuccinia</taxon>
    </lineage>
</organism>
<feature type="region of interest" description="Disordered" evidence="1">
    <location>
        <begin position="51"/>
        <end position="118"/>
    </location>
</feature>
<feature type="compositionally biased region" description="Polar residues" evidence="1">
    <location>
        <begin position="51"/>
        <end position="92"/>
    </location>
</feature>
<dbReference type="AlphaFoldDB" id="A0A9Q3BD54"/>
<feature type="compositionally biased region" description="Basic residues" evidence="1">
    <location>
        <begin position="93"/>
        <end position="103"/>
    </location>
</feature>
<gene>
    <name evidence="2" type="ORF">O181_003081</name>
</gene>
<comment type="caution">
    <text evidence="2">The sequence shown here is derived from an EMBL/GenBank/DDBJ whole genome shotgun (WGS) entry which is preliminary data.</text>
</comment>
<dbReference type="EMBL" id="AVOT02000534">
    <property type="protein sequence ID" value="MBW0463366.1"/>
    <property type="molecule type" value="Genomic_DNA"/>
</dbReference>
<name>A0A9Q3BD54_9BASI</name>
<evidence type="ECO:0000256" key="1">
    <source>
        <dbReference type="SAM" id="MobiDB-lite"/>
    </source>
</evidence>